<accession>A0A813R983</accession>
<proteinExistence type="predicted"/>
<dbReference type="Proteomes" id="UP000663877">
    <property type="component" value="Unassembled WGS sequence"/>
</dbReference>
<dbReference type="EMBL" id="CAJNOM010000505">
    <property type="protein sequence ID" value="CAF1474951.1"/>
    <property type="molecule type" value="Genomic_DNA"/>
</dbReference>
<evidence type="ECO:0000313" key="5">
    <source>
        <dbReference type="Proteomes" id="UP000663877"/>
    </source>
</evidence>
<comment type="caution">
    <text evidence="1">The sequence shown here is derived from an EMBL/GenBank/DDBJ whole genome shotgun (WGS) entry which is preliminary data.</text>
</comment>
<dbReference type="EMBL" id="CAJNOI010000009">
    <property type="protein sequence ID" value="CAF0777680.1"/>
    <property type="molecule type" value="Genomic_DNA"/>
</dbReference>
<evidence type="ECO:0000313" key="2">
    <source>
        <dbReference type="EMBL" id="CAF0908689.1"/>
    </source>
</evidence>
<dbReference type="Proteomes" id="UP000663832">
    <property type="component" value="Unassembled WGS sequence"/>
</dbReference>
<reference evidence="1" key="1">
    <citation type="submission" date="2021-02" db="EMBL/GenBank/DDBJ databases">
        <authorList>
            <person name="Nowell W R."/>
        </authorList>
    </citation>
    <scope>NUCLEOTIDE SEQUENCE</scope>
</reference>
<organism evidence="1 5">
    <name type="scientific">Adineta steineri</name>
    <dbReference type="NCBI Taxonomy" id="433720"/>
    <lineage>
        <taxon>Eukaryota</taxon>
        <taxon>Metazoa</taxon>
        <taxon>Spiralia</taxon>
        <taxon>Gnathifera</taxon>
        <taxon>Rotifera</taxon>
        <taxon>Eurotatoria</taxon>
        <taxon>Bdelloidea</taxon>
        <taxon>Adinetida</taxon>
        <taxon>Adinetidae</taxon>
        <taxon>Adineta</taxon>
    </lineage>
</organism>
<keyword evidence="4" id="KW-1185">Reference proteome</keyword>
<protein>
    <submittedName>
        <fullName evidence="1">Uncharacterized protein</fullName>
    </submittedName>
</protein>
<evidence type="ECO:0000313" key="3">
    <source>
        <dbReference type="EMBL" id="CAF1474951.1"/>
    </source>
</evidence>
<evidence type="ECO:0000313" key="4">
    <source>
        <dbReference type="Proteomes" id="UP000663832"/>
    </source>
</evidence>
<dbReference type="EMBL" id="CAJNOM010000045">
    <property type="protein sequence ID" value="CAF0908689.1"/>
    <property type="molecule type" value="Genomic_DNA"/>
</dbReference>
<gene>
    <name evidence="1" type="ORF">BJG266_LOCUS3940</name>
    <name evidence="3" type="ORF">QVE165_LOCUS41846</name>
    <name evidence="2" type="ORF">QVE165_LOCUS9883</name>
</gene>
<dbReference type="OrthoDB" id="10097903at2759"/>
<evidence type="ECO:0000313" key="1">
    <source>
        <dbReference type="EMBL" id="CAF0777680.1"/>
    </source>
</evidence>
<sequence length="249" mass="28364">MLIQETISQYDDLQVLEVPQHGDRPHIIVYLDFHSGLQLIKNVKDQKCQLSNMEQETKIAYPRLFLSESSGDGFVVPDLPIDASGVEEIHIFKLEREETIQNTSYLRLELQQACAGLPVHWADSVDEKDLDRMTETGEIFYDRKDNTILKPTNTESRLNRANTCNPNPQFMPPSQSDCHGMCVNQKCRMTSNSCYYFIMCEMNSLIGQNCFKHAVHMGGQCKLCCMDPGSPCSAPTNGGFWRHCDCVQW</sequence>
<dbReference type="AlphaFoldDB" id="A0A813R983"/>
<name>A0A813R983_9BILA</name>